<dbReference type="InterPro" id="IPR012338">
    <property type="entry name" value="Beta-lactam/transpept-like"/>
</dbReference>
<keyword evidence="4" id="KW-1185">Reference proteome</keyword>
<sequence length="169" mass="18725">MNDYIDNFCDETKCSSVSAVVMQEGKITIYGDEDALYQIGSMTKAFTGLAVLKLINEKVLSEDDIISDHIKGFTAYYEKEARDITIGQLLTHTSGYTNKETDYPSALEGMSLRAWTDTISGSLNLKRYMYSGFTDDTECFCNICHMDGAYSGDCPCISAFCLVFCNSAC</sequence>
<dbReference type="SUPFAM" id="SSF56601">
    <property type="entry name" value="beta-lactamase/transpeptidase-like"/>
    <property type="match status" value="1"/>
</dbReference>
<evidence type="ECO:0000313" key="4">
    <source>
        <dbReference type="Proteomes" id="UP000245488"/>
    </source>
</evidence>
<dbReference type="InterPro" id="IPR050789">
    <property type="entry name" value="Diverse_Enzym_Activities"/>
</dbReference>
<comment type="caution">
    <text evidence="2">The sequence shown here is derived from an EMBL/GenBank/DDBJ whole genome shotgun (WGS) entry which is preliminary data.</text>
</comment>
<evidence type="ECO:0000313" key="3">
    <source>
        <dbReference type="EMBL" id="PWT27258.1"/>
    </source>
</evidence>
<dbReference type="EMBL" id="NXNG01000005">
    <property type="protein sequence ID" value="PWT25709.1"/>
    <property type="molecule type" value="Genomic_DNA"/>
</dbReference>
<dbReference type="PANTHER" id="PTHR43283:SF3">
    <property type="entry name" value="BETA-LACTAMASE FAMILY PROTEIN (AFU_ORTHOLOGUE AFUA_5G07500)"/>
    <property type="match status" value="1"/>
</dbReference>
<dbReference type="InterPro" id="IPR001466">
    <property type="entry name" value="Beta-lactam-related"/>
</dbReference>
<dbReference type="Proteomes" id="UP000245488">
    <property type="component" value="Chromosome"/>
</dbReference>
<evidence type="ECO:0000259" key="1">
    <source>
        <dbReference type="Pfam" id="PF00144"/>
    </source>
</evidence>
<proteinExistence type="predicted"/>
<name>A0A317FWQ2_BUTFI</name>
<dbReference type="PANTHER" id="PTHR43283">
    <property type="entry name" value="BETA-LACTAMASE-RELATED"/>
    <property type="match status" value="1"/>
</dbReference>
<feature type="domain" description="Beta-lactamase-related" evidence="1">
    <location>
        <begin position="2"/>
        <end position="101"/>
    </location>
</feature>
<dbReference type="RefSeq" id="WP_110072822.1">
    <property type="nucleotide sequence ID" value="NZ_NXNG01000005.1"/>
</dbReference>
<gene>
    <name evidence="2" type="ORF">CPT75_01755</name>
    <name evidence="3" type="ORF">CPT75_09150</name>
</gene>
<accession>A0A317FWQ2</accession>
<dbReference type="EMBL" id="NXNG01000001">
    <property type="protein sequence ID" value="PWT27258.1"/>
    <property type="molecule type" value="Genomic_DNA"/>
</dbReference>
<dbReference type="AlphaFoldDB" id="A0A317FWQ2"/>
<dbReference type="Gene3D" id="3.40.710.10">
    <property type="entry name" value="DD-peptidase/beta-lactamase superfamily"/>
    <property type="match status" value="1"/>
</dbReference>
<evidence type="ECO:0000313" key="2">
    <source>
        <dbReference type="EMBL" id="PWT25709.1"/>
    </source>
</evidence>
<reference evidence="2 4" key="1">
    <citation type="submission" date="2017-09" db="EMBL/GenBank/DDBJ databases">
        <title>High-quality draft genome sequence of Butyrivibrio fibrisolvens INBov1, isolated from cow rumen.</title>
        <authorList>
            <person name="Rodriguez Hernaez J."/>
            <person name="Rivarola M."/>
            <person name="Paniego N."/>
            <person name="Cravero S."/>
            <person name="Ceron Cucchi M."/>
            <person name="Martinez M.C."/>
        </authorList>
    </citation>
    <scope>NUCLEOTIDE SEQUENCE [LARGE SCALE GENOMIC DNA]</scope>
    <source>
        <strain evidence="2 4">INBov1</strain>
    </source>
</reference>
<organism evidence="2 4">
    <name type="scientific">Butyrivibrio fibrisolvens</name>
    <dbReference type="NCBI Taxonomy" id="831"/>
    <lineage>
        <taxon>Bacteria</taxon>
        <taxon>Bacillati</taxon>
        <taxon>Bacillota</taxon>
        <taxon>Clostridia</taxon>
        <taxon>Lachnospirales</taxon>
        <taxon>Lachnospiraceae</taxon>
        <taxon>Butyrivibrio</taxon>
    </lineage>
</organism>
<dbReference type="Pfam" id="PF00144">
    <property type="entry name" value="Beta-lactamase"/>
    <property type="match status" value="1"/>
</dbReference>
<protein>
    <recommendedName>
        <fullName evidence="1">Beta-lactamase-related domain-containing protein</fullName>
    </recommendedName>
</protein>